<dbReference type="InterPro" id="IPR013783">
    <property type="entry name" value="Ig-like_fold"/>
</dbReference>
<sequence>MWDEMRGVILLRRAFKSLILATVFLLLVSILSPALTAAEGESNGTSQGQPATFSDIKEHWANKEIMELAAASIVAGFEDGTFQPAGKVTREQFLKMLVELRKLPKDSTYVPFKDIQASRWSAPYIAAGLMSGILQHADYSNGSFKPSQPITRYEMAIWIVRALRIQPSSQEAEKLLGKLKDQADIKMNRDLIEEALETGIIQGYPDGKFKGSNSSTRAEAAVMLVRALHYSPVDPAGPTAPEPSRKIVQYRPEVKKITSTNYSMRDKDTWVINDPNLKLKAGDVFVLPPTAAYYGGVAKKVVSVRNENGALVVKTSVPKLKEVFSKLDIHTTEAINPKQLTPINSSVQINTNNVAAQSTALTLPCFNIALNNANYGGVILDARMNFCNLGVLADIGLDVDIDWFDVDLDFYSKLVLTGDIATNVTVKADTGKGALTEPKMIPLTTPFYVPVFTGVFVKGQLFLKIDPDFRASLTITFDDKFHLEEGFNFSLSNGFRLIHNTTNTASLNVDSKLDASLAAGPDFQLTLTLLDIAYAGIDLNPGIQAGYGRHYEQGRCDNIYVDAFLRLDAIVGYDVWVASDEARLKLLDLRYPLYQQDFHCPAPQPPNNLAAKLISVRLEVGKFNEAILDRTDIQLSWDSVKDATSYNVKRSESPGGPFTNKRSGVKTLTFTDTTAAKGKTYYYEVTAVNANGESAPSRVLPVNVIELPPPPPQNLTAVRGDKGVVLNWSKVGGFVAYNVKRADGSGKAYVTVGDKVSGTTFTDTSAGLFKTYTYIVTAVDSTGESDASNAVFVNKEDLTDITVINPNIDLGQFVILPVPGNFNAYTDVGSGKVILTWNAVKDASGYNVMRSTSASGTYETIGAKVNGTKFTDTTASIGTTYYYKVAAVNAGGGESKATAVKSATPGYGIR</sequence>
<feature type="domain" description="SLH" evidence="2">
    <location>
        <begin position="175"/>
        <end position="238"/>
    </location>
</feature>
<feature type="domain" description="SLH" evidence="2">
    <location>
        <begin position="108"/>
        <end position="173"/>
    </location>
</feature>
<dbReference type="PROSITE" id="PS50853">
    <property type="entry name" value="FN3"/>
    <property type="match status" value="2"/>
</dbReference>
<proteinExistence type="predicted"/>
<dbReference type="Gene3D" id="2.60.40.10">
    <property type="entry name" value="Immunoglobulins"/>
    <property type="match status" value="3"/>
</dbReference>
<dbReference type="OrthoDB" id="9804686at2"/>
<dbReference type="KEGG" id="palb:EJC50_07860"/>
<keyword evidence="4" id="KW-1185">Reference proteome</keyword>
<dbReference type="SMART" id="SM00060">
    <property type="entry name" value="FN3"/>
    <property type="match status" value="3"/>
</dbReference>
<dbReference type="AlphaFoldDB" id="A0A3Q8X3Y1"/>
<dbReference type="PROSITE" id="PS51272">
    <property type="entry name" value="SLH"/>
    <property type="match status" value="3"/>
</dbReference>
<dbReference type="InterPro" id="IPR036116">
    <property type="entry name" value="FN3_sf"/>
</dbReference>
<dbReference type="PANTHER" id="PTHR43308:SF5">
    <property type="entry name" value="S-LAYER PROTEIN _ PEPTIDOGLYCAN ENDO-BETA-N-ACETYLGLUCOSAMINIDASE"/>
    <property type="match status" value="1"/>
</dbReference>
<feature type="domain" description="Fibronectin type-III" evidence="1">
    <location>
        <begin position="619"/>
        <end position="710"/>
    </location>
</feature>
<gene>
    <name evidence="3" type="ORF">EJC50_07860</name>
</gene>
<dbReference type="InterPro" id="IPR001119">
    <property type="entry name" value="SLH_dom"/>
</dbReference>
<evidence type="ECO:0000259" key="2">
    <source>
        <dbReference type="PROSITE" id="PS51272"/>
    </source>
</evidence>
<protein>
    <recommendedName>
        <fullName evidence="5">S-layer homology domain-containing protein</fullName>
    </recommendedName>
</protein>
<organism evidence="3 4">
    <name type="scientific">Paenibacillus albus</name>
    <dbReference type="NCBI Taxonomy" id="2495582"/>
    <lineage>
        <taxon>Bacteria</taxon>
        <taxon>Bacillati</taxon>
        <taxon>Bacillota</taxon>
        <taxon>Bacilli</taxon>
        <taxon>Bacillales</taxon>
        <taxon>Paenibacillaceae</taxon>
        <taxon>Paenibacillus</taxon>
    </lineage>
</organism>
<evidence type="ECO:0008006" key="5">
    <source>
        <dbReference type="Google" id="ProtNLM"/>
    </source>
</evidence>
<dbReference type="CDD" id="cd00063">
    <property type="entry name" value="FN3"/>
    <property type="match status" value="3"/>
</dbReference>
<dbReference type="InterPro" id="IPR003961">
    <property type="entry name" value="FN3_dom"/>
</dbReference>
<dbReference type="Proteomes" id="UP000272528">
    <property type="component" value="Chromosome"/>
</dbReference>
<feature type="domain" description="SLH" evidence="2">
    <location>
        <begin position="48"/>
        <end position="107"/>
    </location>
</feature>
<dbReference type="InterPro" id="IPR051465">
    <property type="entry name" value="Cell_Envelope_Struct_Comp"/>
</dbReference>
<accession>A0A3Q8X3Y1</accession>
<evidence type="ECO:0000313" key="3">
    <source>
        <dbReference type="EMBL" id="AZN39588.1"/>
    </source>
</evidence>
<name>A0A3Q8X3Y1_9BACL</name>
<dbReference type="Pfam" id="PF00395">
    <property type="entry name" value="SLH"/>
    <property type="match status" value="3"/>
</dbReference>
<dbReference type="PANTHER" id="PTHR43308">
    <property type="entry name" value="OUTER MEMBRANE PROTEIN ALPHA-RELATED"/>
    <property type="match status" value="1"/>
</dbReference>
<reference evidence="4" key="1">
    <citation type="submission" date="2018-12" db="EMBL/GenBank/DDBJ databases">
        <title>Genome sequence of Peanibacillus sp.</title>
        <authorList>
            <person name="Subramani G."/>
            <person name="Srinivasan S."/>
            <person name="Kim M.K."/>
        </authorList>
    </citation>
    <scope>NUCLEOTIDE SEQUENCE [LARGE SCALE GENOMIC DNA]</scope>
    <source>
        <strain evidence="4">18JY67-1</strain>
    </source>
</reference>
<dbReference type="EMBL" id="CP034437">
    <property type="protein sequence ID" value="AZN39588.1"/>
    <property type="molecule type" value="Genomic_DNA"/>
</dbReference>
<dbReference type="SUPFAM" id="SSF49265">
    <property type="entry name" value="Fibronectin type III"/>
    <property type="match status" value="2"/>
</dbReference>
<feature type="domain" description="Fibronectin type-III" evidence="1">
    <location>
        <begin position="818"/>
        <end position="908"/>
    </location>
</feature>
<evidence type="ECO:0000259" key="1">
    <source>
        <dbReference type="PROSITE" id="PS50853"/>
    </source>
</evidence>
<evidence type="ECO:0000313" key="4">
    <source>
        <dbReference type="Proteomes" id="UP000272528"/>
    </source>
</evidence>